<sequence length="125" mass="14843">MIYIYVMYKKKIPLSLNCGLDLIGEVLYGKWKIRLLWFINEGYQRPSELQRKIPDASRRVLDMQLKELEEHELITKKIYPVVPPKVEYSLTEFGKTLIPVISALGQWGDEHQERLRTLILKKRDQ</sequence>
<dbReference type="PROSITE" id="PS51118">
    <property type="entry name" value="HTH_HXLR"/>
    <property type="match status" value="1"/>
</dbReference>
<feature type="domain" description="HTH hxlR-type" evidence="4">
    <location>
        <begin position="18"/>
        <end position="116"/>
    </location>
</feature>
<evidence type="ECO:0000256" key="3">
    <source>
        <dbReference type="ARBA" id="ARBA00023163"/>
    </source>
</evidence>
<gene>
    <name evidence="5" type="ORF">KL86DYS2_11065</name>
</gene>
<dbReference type="Gene3D" id="1.10.10.10">
    <property type="entry name" value="Winged helix-like DNA-binding domain superfamily/Winged helix DNA-binding domain"/>
    <property type="match status" value="1"/>
</dbReference>
<evidence type="ECO:0000256" key="2">
    <source>
        <dbReference type="ARBA" id="ARBA00023125"/>
    </source>
</evidence>
<protein>
    <submittedName>
        <fullName evidence="5">Transcriptional regulator, HxlR family</fullName>
    </submittedName>
</protein>
<dbReference type="PANTHER" id="PTHR33204">
    <property type="entry name" value="TRANSCRIPTIONAL REGULATOR, MARR FAMILY"/>
    <property type="match status" value="1"/>
</dbReference>
<dbReference type="PANTHER" id="PTHR33204:SF29">
    <property type="entry name" value="TRANSCRIPTIONAL REGULATOR"/>
    <property type="match status" value="1"/>
</dbReference>
<dbReference type="AlphaFoldDB" id="A0A212JA11"/>
<evidence type="ECO:0000313" key="5">
    <source>
        <dbReference type="EMBL" id="SBV96280.1"/>
    </source>
</evidence>
<dbReference type="SUPFAM" id="SSF46785">
    <property type="entry name" value="Winged helix' DNA-binding domain"/>
    <property type="match status" value="1"/>
</dbReference>
<reference evidence="5" key="1">
    <citation type="submission" date="2016-04" db="EMBL/GenBank/DDBJ databases">
        <authorList>
            <person name="Evans L.H."/>
            <person name="Alamgir A."/>
            <person name="Owens N."/>
            <person name="Weber N.D."/>
            <person name="Virtaneva K."/>
            <person name="Barbian K."/>
            <person name="Babar A."/>
            <person name="Rosenke K."/>
        </authorList>
    </citation>
    <scope>NUCLEOTIDE SEQUENCE</scope>
    <source>
        <strain evidence="5">86-2</strain>
    </source>
</reference>
<dbReference type="InterPro" id="IPR036388">
    <property type="entry name" value="WH-like_DNA-bd_sf"/>
</dbReference>
<name>A0A212JA11_9BACT</name>
<accession>A0A212JA11</accession>
<dbReference type="GO" id="GO:0003677">
    <property type="term" value="F:DNA binding"/>
    <property type="evidence" value="ECO:0007669"/>
    <property type="project" value="UniProtKB-KW"/>
</dbReference>
<evidence type="ECO:0000259" key="4">
    <source>
        <dbReference type="PROSITE" id="PS51118"/>
    </source>
</evidence>
<organism evidence="5">
    <name type="scientific">uncultured Dysgonomonas sp</name>
    <dbReference type="NCBI Taxonomy" id="206096"/>
    <lineage>
        <taxon>Bacteria</taxon>
        <taxon>Pseudomonadati</taxon>
        <taxon>Bacteroidota</taxon>
        <taxon>Bacteroidia</taxon>
        <taxon>Bacteroidales</taxon>
        <taxon>Dysgonomonadaceae</taxon>
        <taxon>Dysgonomonas</taxon>
        <taxon>environmental samples</taxon>
    </lineage>
</organism>
<evidence type="ECO:0000256" key="1">
    <source>
        <dbReference type="ARBA" id="ARBA00023015"/>
    </source>
</evidence>
<dbReference type="EMBL" id="FLUL01000001">
    <property type="protein sequence ID" value="SBV96280.1"/>
    <property type="molecule type" value="Genomic_DNA"/>
</dbReference>
<dbReference type="InterPro" id="IPR036390">
    <property type="entry name" value="WH_DNA-bd_sf"/>
</dbReference>
<keyword evidence="1" id="KW-0805">Transcription regulation</keyword>
<keyword evidence="3" id="KW-0804">Transcription</keyword>
<keyword evidence="2" id="KW-0238">DNA-binding</keyword>
<proteinExistence type="predicted"/>
<dbReference type="Pfam" id="PF01638">
    <property type="entry name" value="HxlR"/>
    <property type="match status" value="1"/>
</dbReference>
<dbReference type="InterPro" id="IPR002577">
    <property type="entry name" value="HTH_HxlR"/>
</dbReference>